<evidence type="ECO:0000256" key="1">
    <source>
        <dbReference type="SAM" id="MobiDB-lite"/>
    </source>
</evidence>
<dbReference type="Proteomes" id="UP000036681">
    <property type="component" value="Unplaced"/>
</dbReference>
<evidence type="ECO:0000313" key="3">
    <source>
        <dbReference type="WBParaSite" id="ALUE_0001090401-mRNA-1"/>
    </source>
</evidence>
<feature type="compositionally biased region" description="Polar residues" evidence="1">
    <location>
        <begin position="29"/>
        <end position="42"/>
    </location>
</feature>
<dbReference type="WBParaSite" id="ALUE_0001090401-mRNA-1">
    <property type="protein sequence ID" value="ALUE_0001090401-mRNA-1"/>
    <property type="gene ID" value="ALUE_0001090401"/>
</dbReference>
<name>A0A0M3I2W7_ASCLU</name>
<organism evidence="2 3">
    <name type="scientific">Ascaris lumbricoides</name>
    <name type="common">Giant roundworm</name>
    <dbReference type="NCBI Taxonomy" id="6252"/>
    <lineage>
        <taxon>Eukaryota</taxon>
        <taxon>Metazoa</taxon>
        <taxon>Ecdysozoa</taxon>
        <taxon>Nematoda</taxon>
        <taxon>Chromadorea</taxon>
        <taxon>Rhabditida</taxon>
        <taxon>Spirurina</taxon>
        <taxon>Ascaridomorpha</taxon>
        <taxon>Ascaridoidea</taxon>
        <taxon>Ascarididae</taxon>
        <taxon>Ascaris</taxon>
    </lineage>
</organism>
<reference evidence="3" key="1">
    <citation type="submission" date="2017-02" db="UniProtKB">
        <authorList>
            <consortium name="WormBaseParasite"/>
        </authorList>
    </citation>
    <scope>IDENTIFICATION</scope>
</reference>
<sequence length="118" mass="13076">MNINRAGKQKVETTELKKATGPSVRMNRHQSPWDSSWKGNSSVTIKPVKCSLKNKGVDPLTISLRSRFIENDAGNYAEHCGATLVGEPEVISTSRVRKGKLQYPESDIQFCAIESVEI</sequence>
<proteinExistence type="predicted"/>
<keyword evidence="2" id="KW-1185">Reference proteome</keyword>
<evidence type="ECO:0000313" key="2">
    <source>
        <dbReference type="Proteomes" id="UP000036681"/>
    </source>
</evidence>
<protein>
    <submittedName>
        <fullName evidence="3">Uncharacterized protein</fullName>
    </submittedName>
</protein>
<dbReference type="AlphaFoldDB" id="A0A0M3I2W7"/>
<feature type="region of interest" description="Disordered" evidence="1">
    <location>
        <begin position="1"/>
        <end position="42"/>
    </location>
</feature>
<accession>A0A0M3I2W7</accession>
<feature type="compositionally biased region" description="Basic and acidic residues" evidence="1">
    <location>
        <begin position="9"/>
        <end position="18"/>
    </location>
</feature>